<protein>
    <submittedName>
        <fullName evidence="1">Uncharacterized protein</fullName>
    </submittedName>
</protein>
<evidence type="ECO:0000313" key="1">
    <source>
        <dbReference type="EMBL" id="VEL31445.1"/>
    </source>
</evidence>
<accession>A0A3S5C2Q2</accession>
<name>A0A3S5C2Q2_9PLAT</name>
<proteinExistence type="predicted"/>
<dbReference type="Proteomes" id="UP000784294">
    <property type="component" value="Unassembled WGS sequence"/>
</dbReference>
<dbReference type="AlphaFoldDB" id="A0A3S5C2Q2"/>
<keyword evidence="2" id="KW-1185">Reference proteome</keyword>
<sequence length="30" mass="2979">MTYTRINLGTSAGVHSDAPTGSGIEGCVAI</sequence>
<organism evidence="1 2">
    <name type="scientific">Protopolystoma xenopodis</name>
    <dbReference type="NCBI Taxonomy" id="117903"/>
    <lineage>
        <taxon>Eukaryota</taxon>
        <taxon>Metazoa</taxon>
        <taxon>Spiralia</taxon>
        <taxon>Lophotrochozoa</taxon>
        <taxon>Platyhelminthes</taxon>
        <taxon>Monogenea</taxon>
        <taxon>Polyopisthocotylea</taxon>
        <taxon>Polystomatidea</taxon>
        <taxon>Polystomatidae</taxon>
        <taxon>Protopolystoma</taxon>
    </lineage>
</organism>
<gene>
    <name evidence="1" type="ORF">PXEA_LOCUS24885</name>
</gene>
<dbReference type="EMBL" id="CAAALY010122465">
    <property type="protein sequence ID" value="VEL31445.1"/>
    <property type="molecule type" value="Genomic_DNA"/>
</dbReference>
<reference evidence="1" key="1">
    <citation type="submission" date="2018-11" db="EMBL/GenBank/DDBJ databases">
        <authorList>
            <consortium name="Pathogen Informatics"/>
        </authorList>
    </citation>
    <scope>NUCLEOTIDE SEQUENCE</scope>
</reference>
<evidence type="ECO:0000313" key="2">
    <source>
        <dbReference type="Proteomes" id="UP000784294"/>
    </source>
</evidence>
<comment type="caution">
    <text evidence="1">The sequence shown here is derived from an EMBL/GenBank/DDBJ whole genome shotgun (WGS) entry which is preliminary data.</text>
</comment>